<feature type="non-terminal residue" evidence="2">
    <location>
        <position position="1"/>
    </location>
</feature>
<dbReference type="PANTHER" id="PTHR12110">
    <property type="entry name" value="HYDROXYPYRUVATE ISOMERASE"/>
    <property type="match status" value="1"/>
</dbReference>
<dbReference type="PANTHER" id="PTHR12110:SF21">
    <property type="entry name" value="XYLOSE ISOMERASE-LIKE TIM BARREL DOMAIN-CONTAINING PROTEIN"/>
    <property type="match status" value="1"/>
</dbReference>
<dbReference type="HOGENOM" id="CLU_035063_0_2_1"/>
<evidence type="ECO:0000259" key="1">
    <source>
        <dbReference type="Pfam" id="PF01261"/>
    </source>
</evidence>
<sequence length="305" mass="33313">SIFSHSLGDHSVHDLPSKLIAAAQAGLEAVEISTIDLDHHALQAQHASQPSPLLSAATEIGGICRDLNLTVTCLQPVRDVIEVTPKAIKSAQEKVFSLFPIMDALHTNLLLCCSSSLPEIELNQSIESAIKNLHQIGLQAKLHSKLIAFEALSWGTFINTWSQAWKIVKSVDLPNVGICLDSFNTLAREWADPTVQGGIQPGANSRLSESLIQLSHLPSEKIFLLQIADGLLLPKPIPKESDQPALMRWSRSSRLFPMEPDGYLPVEAFIMAVALTGYQGIWSAEVFNTSLFSDHQLVPISHALR</sequence>
<dbReference type="EMBL" id="GL883161">
    <property type="protein sequence ID" value="EGF99264.1"/>
    <property type="molecule type" value="Genomic_DNA"/>
</dbReference>
<dbReference type="RefSeq" id="XP_007417402.1">
    <property type="nucleotide sequence ID" value="XM_007417340.1"/>
</dbReference>
<evidence type="ECO:0000313" key="2">
    <source>
        <dbReference type="EMBL" id="EGF99264.1"/>
    </source>
</evidence>
<gene>
    <name evidence="2" type="ORF">MELLADRAFT_27367</name>
</gene>
<name>F4S7T1_MELLP</name>
<reference evidence="3" key="1">
    <citation type="journal article" date="2011" name="Proc. Natl. Acad. Sci. U.S.A.">
        <title>Obligate biotrophy features unraveled by the genomic analysis of rust fungi.</title>
        <authorList>
            <person name="Duplessis S."/>
            <person name="Cuomo C.A."/>
            <person name="Lin Y.-C."/>
            <person name="Aerts A."/>
            <person name="Tisserant E."/>
            <person name="Veneault-Fourrey C."/>
            <person name="Joly D.L."/>
            <person name="Hacquard S."/>
            <person name="Amselem J."/>
            <person name="Cantarel B.L."/>
            <person name="Chiu R."/>
            <person name="Coutinho P.M."/>
            <person name="Feau N."/>
            <person name="Field M."/>
            <person name="Frey P."/>
            <person name="Gelhaye E."/>
            <person name="Goldberg J."/>
            <person name="Grabherr M.G."/>
            <person name="Kodira C.D."/>
            <person name="Kohler A."/>
            <person name="Kuees U."/>
            <person name="Lindquist E.A."/>
            <person name="Lucas S.M."/>
            <person name="Mago R."/>
            <person name="Mauceli E."/>
            <person name="Morin E."/>
            <person name="Murat C."/>
            <person name="Pangilinan J.L."/>
            <person name="Park R."/>
            <person name="Pearson M."/>
            <person name="Quesneville H."/>
            <person name="Rouhier N."/>
            <person name="Sakthikumar S."/>
            <person name="Salamov A.A."/>
            <person name="Schmutz J."/>
            <person name="Selles B."/>
            <person name="Shapiro H."/>
            <person name="Tanguay P."/>
            <person name="Tuskan G.A."/>
            <person name="Henrissat B."/>
            <person name="Van de Peer Y."/>
            <person name="Rouze P."/>
            <person name="Ellis J.G."/>
            <person name="Dodds P.N."/>
            <person name="Schein J.E."/>
            <person name="Zhong S."/>
            <person name="Hamelin R.C."/>
            <person name="Grigoriev I.V."/>
            <person name="Szabo L.J."/>
            <person name="Martin F."/>
        </authorList>
    </citation>
    <scope>NUCLEOTIDE SEQUENCE [LARGE SCALE GENOMIC DNA]</scope>
    <source>
        <strain evidence="3">98AG31 / pathotype 3-4-7</strain>
    </source>
</reference>
<dbReference type="GeneID" id="18926981"/>
<feature type="domain" description="Xylose isomerase-like TIM barrel" evidence="1">
    <location>
        <begin position="21"/>
        <end position="290"/>
    </location>
</feature>
<dbReference type="Proteomes" id="UP000001072">
    <property type="component" value="Unassembled WGS sequence"/>
</dbReference>
<proteinExistence type="predicted"/>
<keyword evidence="3" id="KW-1185">Reference proteome</keyword>
<dbReference type="AlphaFoldDB" id="F4S7T1"/>
<dbReference type="InterPro" id="IPR050312">
    <property type="entry name" value="IolE/XylAMocC-like"/>
</dbReference>
<dbReference type="Pfam" id="PF01261">
    <property type="entry name" value="AP_endonuc_2"/>
    <property type="match status" value="1"/>
</dbReference>
<dbReference type="OrthoDB" id="5360893at2759"/>
<evidence type="ECO:0000313" key="3">
    <source>
        <dbReference type="Proteomes" id="UP000001072"/>
    </source>
</evidence>
<organism evidence="3">
    <name type="scientific">Melampsora larici-populina (strain 98AG31 / pathotype 3-4-7)</name>
    <name type="common">Poplar leaf rust fungus</name>
    <dbReference type="NCBI Taxonomy" id="747676"/>
    <lineage>
        <taxon>Eukaryota</taxon>
        <taxon>Fungi</taxon>
        <taxon>Dikarya</taxon>
        <taxon>Basidiomycota</taxon>
        <taxon>Pucciniomycotina</taxon>
        <taxon>Pucciniomycetes</taxon>
        <taxon>Pucciniales</taxon>
        <taxon>Melampsoraceae</taxon>
        <taxon>Melampsora</taxon>
    </lineage>
</organism>
<dbReference type="STRING" id="747676.F4S7T1"/>
<accession>F4S7T1</accession>
<feature type="non-terminal residue" evidence="2">
    <location>
        <position position="305"/>
    </location>
</feature>
<dbReference type="InParanoid" id="F4S7T1"/>
<dbReference type="InterPro" id="IPR013022">
    <property type="entry name" value="Xyl_isomerase-like_TIM-brl"/>
</dbReference>
<protein>
    <recommendedName>
        <fullName evidence="1">Xylose isomerase-like TIM barrel domain-containing protein</fullName>
    </recommendedName>
</protein>
<dbReference type="SUPFAM" id="SSF51658">
    <property type="entry name" value="Xylose isomerase-like"/>
    <property type="match status" value="1"/>
</dbReference>
<dbReference type="VEuPathDB" id="FungiDB:MELLADRAFT_27367"/>
<dbReference type="InterPro" id="IPR036237">
    <property type="entry name" value="Xyl_isomerase-like_sf"/>
</dbReference>
<dbReference type="Gene3D" id="3.20.20.150">
    <property type="entry name" value="Divalent-metal-dependent TIM barrel enzymes"/>
    <property type="match status" value="1"/>
</dbReference>
<dbReference type="KEGG" id="mlr:MELLADRAFT_27367"/>
<dbReference type="eggNOG" id="ENOG502S1RE">
    <property type="taxonomic scope" value="Eukaryota"/>
</dbReference>